<dbReference type="Proteomes" id="UP001151760">
    <property type="component" value="Unassembled WGS sequence"/>
</dbReference>
<name>A0ABQ4ZB72_9ASTR</name>
<reference evidence="2" key="1">
    <citation type="journal article" date="2022" name="Int. J. Mol. Sci.">
        <title>Draft Genome of Tanacetum Coccineum: Genomic Comparison of Closely Related Tanacetum-Family Plants.</title>
        <authorList>
            <person name="Yamashiro T."/>
            <person name="Shiraishi A."/>
            <person name="Nakayama K."/>
            <person name="Satake H."/>
        </authorList>
    </citation>
    <scope>NUCLEOTIDE SEQUENCE</scope>
</reference>
<evidence type="ECO:0000313" key="3">
    <source>
        <dbReference type="Proteomes" id="UP001151760"/>
    </source>
</evidence>
<dbReference type="PANTHER" id="PTHR33116">
    <property type="entry name" value="REVERSE TRANSCRIPTASE ZINC-BINDING DOMAIN-CONTAINING PROTEIN-RELATED-RELATED"/>
    <property type="match status" value="1"/>
</dbReference>
<comment type="caution">
    <text evidence="2">The sequence shown here is derived from an EMBL/GenBank/DDBJ whole genome shotgun (WGS) entry which is preliminary data.</text>
</comment>
<reference evidence="2" key="2">
    <citation type="submission" date="2022-01" db="EMBL/GenBank/DDBJ databases">
        <authorList>
            <person name="Yamashiro T."/>
            <person name="Shiraishi A."/>
            <person name="Satake H."/>
            <person name="Nakayama K."/>
        </authorList>
    </citation>
    <scope>NUCLEOTIDE SEQUENCE</scope>
</reference>
<keyword evidence="1" id="KW-0812">Transmembrane</keyword>
<gene>
    <name evidence="2" type="ORF">Tco_0770084</name>
</gene>
<dbReference type="PANTHER" id="PTHR33116:SF84">
    <property type="entry name" value="RNA-DIRECTED DNA POLYMERASE"/>
    <property type="match status" value="1"/>
</dbReference>
<keyword evidence="1" id="KW-1133">Transmembrane helix</keyword>
<protein>
    <submittedName>
        <fullName evidence="2">Uncharacterized protein</fullName>
    </submittedName>
</protein>
<dbReference type="EMBL" id="BQNB010011199">
    <property type="protein sequence ID" value="GJS87448.1"/>
    <property type="molecule type" value="Genomic_DNA"/>
</dbReference>
<evidence type="ECO:0000256" key="1">
    <source>
        <dbReference type="SAM" id="Phobius"/>
    </source>
</evidence>
<keyword evidence="3" id="KW-1185">Reference proteome</keyword>
<evidence type="ECO:0000313" key="2">
    <source>
        <dbReference type="EMBL" id="GJS87448.1"/>
    </source>
</evidence>
<feature type="transmembrane region" description="Helical" evidence="1">
    <location>
        <begin position="95"/>
        <end position="120"/>
    </location>
</feature>
<accession>A0ABQ4ZB72</accession>
<organism evidence="2 3">
    <name type="scientific">Tanacetum coccineum</name>
    <dbReference type="NCBI Taxonomy" id="301880"/>
    <lineage>
        <taxon>Eukaryota</taxon>
        <taxon>Viridiplantae</taxon>
        <taxon>Streptophyta</taxon>
        <taxon>Embryophyta</taxon>
        <taxon>Tracheophyta</taxon>
        <taxon>Spermatophyta</taxon>
        <taxon>Magnoliopsida</taxon>
        <taxon>eudicotyledons</taxon>
        <taxon>Gunneridae</taxon>
        <taxon>Pentapetalae</taxon>
        <taxon>asterids</taxon>
        <taxon>campanulids</taxon>
        <taxon>Asterales</taxon>
        <taxon>Asteraceae</taxon>
        <taxon>Asteroideae</taxon>
        <taxon>Anthemideae</taxon>
        <taxon>Anthemidinae</taxon>
        <taxon>Tanacetum</taxon>
    </lineage>
</organism>
<sequence length="203" mass="23396">MFNCSNRVPSLPKSTAYFCNVLNYIKIDILNVLPFEEGKLLVKYLEVPLVSSRLIYRDYKKLVEKVKSMINDSKNKFLSFAGDMRKGRAKVAWEGLFVLILSLDHVIIVLAPFVPIMLLINSDLELHEIINLASILRHLCNALSSFDQHISLDQHAHTIGYLEIRLTISLDNLYLEHFLSLRKMLCIRVAEVFILGFLDYLKL</sequence>
<keyword evidence="1" id="KW-0472">Membrane</keyword>
<proteinExistence type="predicted"/>